<sequence>MPHRLMNCTPKVRHKTLGVQFFMKYSFEEKLNVVSEITCGKTLESICRERHL</sequence>
<protein>
    <recommendedName>
        <fullName evidence="3">Transposase</fullName>
    </recommendedName>
</protein>
<organism evidence="1 2">
    <name type="scientific">Bacteroides faecichinchillae</name>
    <dbReference type="NCBI Taxonomy" id="871325"/>
    <lineage>
        <taxon>Bacteria</taxon>
        <taxon>Pseudomonadati</taxon>
        <taxon>Bacteroidota</taxon>
        <taxon>Bacteroidia</taxon>
        <taxon>Bacteroidales</taxon>
        <taxon>Bacteroidaceae</taxon>
        <taxon>Bacteroides</taxon>
    </lineage>
</organism>
<evidence type="ECO:0000313" key="2">
    <source>
        <dbReference type="Proteomes" id="UP000184436"/>
    </source>
</evidence>
<proteinExistence type="predicted"/>
<evidence type="ECO:0008006" key="3">
    <source>
        <dbReference type="Google" id="ProtNLM"/>
    </source>
</evidence>
<reference evidence="1 2" key="1">
    <citation type="submission" date="2016-11" db="EMBL/GenBank/DDBJ databases">
        <authorList>
            <person name="Jaros S."/>
            <person name="Januszkiewicz K."/>
            <person name="Wedrychowicz H."/>
        </authorList>
    </citation>
    <scope>NUCLEOTIDE SEQUENCE [LARGE SCALE GENOMIC DNA]</scope>
    <source>
        <strain evidence="1 2">DSM 26883</strain>
    </source>
</reference>
<dbReference type="Proteomes" id="UP000184436">
    <property type="component" value="Unassembled WGS sequence"/>
</dbReference>
<keyword evidence="2" id="KW-1185">Reference proteome</keyword>
<evidence type="ECO:0000313" key="1">
    <source>
        <dbReference type="EMBL" id="SHF98270.1"/>
    </source>
</evidence>
<feature type="non-terminal residue" evidence="1">
    <location>
        <position position="52"/>
    </location>
</feature>
<dbReference type="EMBL" id="FQVD01000055">
    <property type="protein sequence ID" value="SHF98270.1"/>
    <property type="molecule type" value="Genomic_DNA"/>
</dbReference>
<name>A0A1M5G383_9BACE</name>
<dbReference type="AlphaFoldDB" id="A0A1M5G383"/>
<accession>A0A1M5G383</accession>
<gene>
    <name evidence="1" type="ORF">SAMN05444349_1551</name>
</gene>